<reference evidence="3" key="1">
    <citation type="submission" date="2017-01" db="EMBL/GenBank/DDBJ databases">
        <authorList>
            <person name="Varghese N."/>
            <person name="Submissions S."/>
        </authorList>
    </citation>
    <scope>NUCLEOTIDE SEQUENCE [LARGE SCALE GENOMIC DNA]</scope>
    <source>
        <strain evidence="3">DSM 23127</strain>
    </source>
</reference>
<evidence type="ECO:0000313" key="2">
    <source>
        <dbReference type="EMBL" id="SIS52519.1"/>
    </source>
</evidence>
<accession>A0A1N7JT26</accession>
<dbReference type="EMBL" id="FTOC01000007">
    <property type="protein sequence ID" value="SIS52519.1"/>
    <property type="molecule type" value="Genomic_DNA"/>
</dbReference>
<keyword evidence="2" id="KW-0418">Kinase</keyword>
<gene>
    <name evidence="2" type="ORF">SAMN05421687_107154</name>
</gene>
<dbReference type="SUPFAM" id="SSF56112">
    <property type="entry name" value="Protein kinase-like (PK-like)"/>
    <property type="match status" value="1"/>
</dbReference>
<dbReference type="PANTHER" id="PTHR40086:SF1">
    <property type="entry name" value="CELL CYCLE REGULATOR CCRZ"/>
    <property type="match status" value="1"/>
</dbReference>
<protein>
    <submittedName>
        <fullName evidence="2">Thiamine kinase</fullName>
    </submittedName>
</protein>
<dbReference type="PANTHER" id="PTHR40086">
    <property type="entry name" value="PHOSPHOTRANSFERASE YTMP-RELATED"/>
    <property type="match status" value="1"/>
</dbReference>
<dbReference type="STRING" id="570947.SAMN05421687_107154"/>
<dbReference type="Pfam" id="PF01636">
    <property type="entry name" value="APH"/>
    <property type="match status" value="1"/>
</dbReference>
<dbReference type="InterPro" id="IPR011009">
    <property type="entry name" value="Kinase-like_dom_sf"/>
</dbReference>
<organism evidence="2 3">
    <name type="scientific">Salimicrobium flavidum</name>
    <dbReference type="NCBI Taxonomy" id="570947"/>
    <lineage>
        <taxon>Bacteria</taxon>
        <taxon>Bacillati</taxon>
        <taxon>Bacillota</taxon>
        <taxon>Bacilli</taxon>
        <taxon>Bacillales</taxon>
        <taxon>Bacillaceae</taxon>
        <taxon>Salimicrobium</taxon>
    </lineage>
</organism>
<dbReference type="Proteomes" id="UP000187608">
    <property type="component" value="Unassembled WGS sequence"/>
</dbReference>
<sequence>MNWLEQLLGDEWSITPAGGSTGEAYFAKKQEGKRLFLKRNSSPFLAVLSAEGIVPKLVWTKRLESGDVITAQDWMDGRELEPEEMSHPRVAELLSKIHHSKELLDMLMRLGKTPLSPTDIMTDIMNDLALTPHLRHHTGVEKAIVYLEQHCFTIEDTDCVVCHCDTNHNNWLLSNNEYLYLIDWDNAMVADPALDLGMLLYFYVPESNWEEWLSYYGIQATDELFRKMKWYAISQLLSFIQWHDMRGEEKEVEARLCLLEEVMD</sequence>
<dbReference type="Gene3D" id="3.90.1200.10">
    <property type="match status" value="1"/>
</dbReference>
<keyword evidence="3" id="KW-1185">Reference proteome</keyword>
<evidence type="ECO:0000313" key="3">
    <source>
        <dbReference type="Proteomes" id="UP000187608"/>
    </source>
</evidence>
<dbReference type="GO" id="GO:0016301">
    <property type="term" value="F:kinase activity"/>
    <property type="evidence" value="ECO:0007669"/>
    <property type="project" value="UniProtKB-KW"/>
</dbReference>
<dbReference type="InterPro" id="IPR002575">
    <property type="entry name" value="Aminoglycoside_PTrfase"/>
</dbReference>
<keyword evidence="2" id="KW-0808">Transferase</keyword>
<proteinExistence type="predicted"/>
<dbReference type="InterPro" id="IPR052077">
    <property type="entry name" value="CcrZ_PhaseVar_Mediator"/>
</dbReference>
<evidence type="ECO:0000259" key="1">
    <source>
        <dbReference type="Pfam" id="PF01636"/>
    </source>
</evidence>
<name>A0A1N7JT26_9BACI</name>
<dbReference type="AlphaFoldDB" id="A0A1N7JT26"/>
<feature type="domain" description="Aminoglycoside phosphotransferase" evidence="1">
    <location>
        <begin position="17"/>
        <end position="230"/>
    </location>
</feature>